<gene>
    <name evidence="1" type="ORF">QFZ49_000350</name>
</gene>
<keyword evidence="2" id="KW-1185">Reference proteome</keyword>
<sequence length="36" mass="3985">MRRLPLLFGSGACLYDRVLHDEPGNIPAQLTGTRDT</sequence>
<protein>
    <submittedName>
        <fullName evidence="1">Uncharacterized protein</fullName>
    </submittedName>
</protein>
<reference evidence="1 2" key="1">
    <citation type="submission" date="2023-07" db="EMBL/GenBank/DDBJ databases">
        <title>Comparative genomics of wheat-associated soil bacteria to identify genetic determinants of phenazine resistance.</title>
        <authorList>
            <person name="Mouncey N."/>
        </authorList>
    </citation>
    <scope>NUCLEOTIDE SEQUENCE [LARGE SCALE GENOMIC DNA]</scope>
    <source>
        <strain evidence="1 2">W2I16</strain>
    </source>
</reference>
<proteinExistence type="predicted"/>
<accession>A0ABU0RER8</accession>
<name>A0ABU0RER8_9ACTN</name>
<evidence type="ECO:0000313" key="2">
    <source>
        <dbReference type="Proteomes" id="UP001223072"/>
    </source>
</evidence>
<dbReference type="Proteomes" id="UP001223072">
    <property type="component" value="Unassembled WGS sequence"/>
</dbReference>
<dbReference type="EMBL" id="JAUSZS010000002">
    <property type="protein sequence ID" value="MDQ0930443.1"/>
    <property type="molecule type" value="Genomic_DNA"/>
</dbReference>
<organism evidence="1 2">
    <name type="scientific">Streptomyces turgidiscabies</name>
    <dbReference type="NCBI Taxonomy" id="85558"/>
    <lineage>
        <taxon>Bacteria</taxon>
        <taxon>Bacillati</taxon>
        <taxon>Actinomycetota</taxon>
        <taxon>Actinomycetes</taxon>
        <taxon>Kitasatosporales</taxon>
        <taxon>Streptomycetaceae</taxon>
        <taxon>Streptomyces</taxon>
    </lineage>
</organism>
<comment type="caution">
    <text evidence="1">The sequence shown here is derived from an EMBL/GenBank/DDBJ whole genome shotgun (WGS) entry which is preliminary data.</text>
</comment>
<evidence type="ECO:0000313" key="1">
    <source>
        <dbReference type="EMBL" id="MDQ0930443.1"/>
    </source>
</evidence>